<organism evidence="3 4">
    <name type="scientific">Roseibium marinum</name>
    <dbReference type="NCBI Taxonomy" id="281252"/>
    <lineage>
        <taxon>Bacteria</taxon>
        <taxon>Pseudomonadati</taxon>
        <taxon>Pseudomonadota</taxon>
        <taxon>Alphaproteobacteria</taxon>
        <taxon>Hyphomicrobiales</taxon>
        <taxon>Stappiaceae</taxon>
        <taxon>Roseibium</taxon>
    </lineage>
</organism>
<dbReference type="Proteomes" id="UP000236959">
    <property type="component" value="Unassembled WGS sequence"/>
</dbReference>
<evidence type="ECO:0000313" key="3">
    <source>
        <dbReference type="EMBL" id="POF33740.1"/>
    </source>
</evidence>
<protein>
    <submittedName>
        <fullName evidence="3">Glycine/D-amino acid oxidase-like deaminating enzyme</fullName>
    </submittedName>
</protein>
<sequence>MAERTADVVVIGGAVMGSSVACHLAGRDDFTGRIIVVEADPAYETCASARSAASIRQQFSTAINIEISLYGIRFLREIGSTLEVNAERPAIDLHEGGYLFLATPEKIRILEENHRLQQDLGADIGFYDPAGLKRKFPWLEVSDLAAGCHGLTGEGWFDGYGLMQAFRKKARALGAEYVAAQASVEAGGAGGWRIRLSNGETLSAPVVVNCAGASGGAEICRQAGLKVPVVPRKRCVFTFDCREKLENFPLLIDPSGTYVRPEGTGYICGSAPPADRDPDCSDFEVDHVLFEEHIWPVLAARVPAFEAIRPGPAWAGSYDMNLFDHNAFIGAVPGLGGFYLALGFSGHGLQQSPAVGRGLAELIATGGYQSLDLSPLSIERLAARRPIIERNVV</sequence>
<keyword evidence="4" id="KW-1185">Reference proteome</keyword>
<accession>A0A2S3V1J3</accession>
<dbReference type="InterPro" id="IPR036188">
    <property type="entry name" value="FAD/NAD-bd_sf"/>
</dbReference>
<evidence type="ECO:0000259" key="2">
    <source>
        <dbReference type="Pfam" id="PF01266"/>
    </source>
</evidence>
<name>A0A2S3V1J3_9HYPH</name>
<dbReference type="OrthoDB" id="9806452at2"/>
<dbReference type="SUPFAM" id="SSF51905">
    <property type="entry name" value="FAD/NAD(P)-binding domain"/>
    <property type="match status" value="1"/>
</dbReference>
<dbReference type="RefSeq" id="WP_103220409.1">
    <property type="nucleotide sequence ID" value="NZ_PPCN01000001.1"/>
</dbReference>
<dbReference type="Pfam" id="PF01266">
    <property type="entry name" value="DAO"/>
    <property type="match status" value="1"/>
</dbReference>
<feature type="domain" description="FAD dependent oxidoreductase" evidence="2">
    <location>
        <begin position="7"/>
        <end position="362"/>
    </location>
</feature>
<dbReference type="AlphaFoldDB" id="A0A2S3V1J3"/>
<gene>
    <name evidence="3" type="ORF">CLV41_101189</name>
</gene>
<dbReference type="GO" id="GO:0005737">
    <property type="term" value="C:cytoplasm"/>
    <property type="evidence" value="ECO:0007669"/>
    <property type="project" value="TreeGrafter"/>
</dbReference>
<keyword evidence="1" id="KW-0560">Oxidoreductase</keyword>
<dbReference type="InterPro" id="IPR006076">
    <property type="entry name" value="FAD-dep_OxRdtase"/>
</dbReference>
<dbReference type="PROSITE" id="PS51257">
    <property type="entry name" value="PROKAR_LIPOPROTEIN"/>
    <property type="match status" value="1"/>
</dbReference>
<comment type="caution">
    <text evidence="3">The sequence shown here is derived from an EMBL/GenBank/DDBJ whole genome shotgun (WGS) entry which is preliminary data.</text>
</comment>
<proteinExistence type="predicted"/>
<dbReference type="PANTHER" id="PTHR13847:SF287">
    <property type="entry name" value="FAD-DEPENDENT OXIDOREDUCTASE DOMAIN-CONTAINING PROTEIN 1"/>
    <property type="match status" value="1"/>
</dbReference>
<dbReference type="Gene3D" id="3.50.50.60">
    <property type="entry name" value="FAD/NAD(P)-binding domain"/>
    <property type="match status" value="1"/>
</dbReference>
<dbReference type="EMBL" id="PPCN01000001">
    <property type="protein sequence ID" value="POF33740.1"/>
    <property type="molecule type" value="Genomic_DNA"/>
</dbReference>
<dbReference type="GO" id="GO:0032981">
    <property type="term" value="P:mitochondrial respiratory chain complex I assembly"/>
    <property type="evidence" value="ECO:0007669"/>
    <property type="project" value="TreeGrafter"/>
</dbReference>
<evidence type="ECO:0000256" key="1">
    <source>
        <dbReference type="ARBA" id="ARBA00023002"/>
    </source>
</evidence>
<evidence type="ECO:0000313" key="4">
    <source>
        <dbReference type="Proteomes" id="UP000236959"/>
    </source>
</evidence>
<dbReference type="PANTHER" id="PTHR13847">
    <property type="entry name" value="SARCOSINE DEHYDROGENASE-RELATED"/>
    <property type="match status" value="1"/>
</dbReference>
<dbReference type="GO" id="GO:0016491">
    <property type="term" value="F:oxidoreductase activity"/>
    <property type="evidence" value="ECO:0007669"/>
    <property type="project" value="UniProtKB-KW"/>
</dbReference>
<reference evidence="3 4" key="1">
    <citation type="submission" date="2018-01" db="EMBL/GenBank/DDBJ databases">
        <title>Genomic Encyclopedia of Archaeal and Bacterial Type Strains, Phase II (KMG-II): from individual species to whole genera.</title>
        <authorList>
            <person name="Goeker M."/>
        </authorList>
    </citation>
    <scope>NUCLEOTIDE SEQUENCE [LARGE SCALE GENOMIC DNA]</scope>
    <source>
        <strain evidence="3 4">DSM 17023</strain>
    </source>
</reference>
<dbReference type="Gene3D" id="3.30.9.10">
    <property type="entry name" value="D-Amino Acid Oxidase, subunit A, domain 2"/>
    <property type="match status" value="1"/>
</dbReference>